<dbReference type="PROSITE" id="PS50879">
    <property type="entry name" value="RNASE_H_1"/>
    <property type="match status" value="1"/>
</dbReference>
<dbReference type="GO" id="GO:0003676">
    <property type="term" value="F:nucleic acid binding"/>
    <property type="evidence" value="ECO:0007669"/>
    <property type="project" value="InterPro"/>
</dbReference>
<dbReference type="PANTHER" id="PTHR48475">
    <property type="entry name" value="RIBONUCLEASE H"/>
    <property type="match status" value="1"/>
</dbReference>
<feature type="compositionally biased region" description="Basic residues" evidence="1">
    <location>
        <begin position="628"/>
        <end position="638"/>
    </location>
</feature>
<dbReference type="EMBL" id="QJKJ01008041">
    <property type="protein sequence ID" value="RDX80995.1"/>
    <property type="molecule type" value="Genomic_DNA"/>
</dbReference>
<dbReference type="InterPro" id="IPR012337">
    <property type="entry name" value="RNaseH-like_sf"/>
</dbReference>
<reference evidence="4" key="1">
    <citation type="submission" date="2018-05" db="EMBL/GenBank/DDBJ databases">
        <title>Draft genome of Mucuna pruriens seed.</title>
        <authorList>
            <person name="Nnadi N.E."/>
            <person name="Vos R."/>
            <person name="Hasami M.H."/>
            <person name="Devisetty U.K."/>
            <person name="Aguiy J.C."/>
        </authorList>
    </citation>
    <scope>NUCLEOTIDE SEQUENCE [LARGE SCALE GENOMIC DNA]</scope>
    <source>
        <strain evidence="4">JCA_2017</strain>
    </source>
</reference>
<comment type="caution">
    <text evidence="4">The sequence shown here is derived from an EMBL/GenBank/DDBJ whole genome shotgun (WGS) entry which is preliminary data.</text>
</comment>
<dbReference type="GO" id="GO:0015074">
    <property type="term" value="P:DNA integration"/>
    <property type="evidence" value="ECO:0007669"/>
    <property type="project" value="InterPro"/>
</dbReference>
<sequence length="638" mass="72563">MVAWSVQLSEFDITFEKRGPIKAQALADFIMELTIEQEHTDGEWYLSVDGSSNQAGSGARVILEGPNGVLVEQSLHFDFKASNNQAEYEALLAGMKLALEIEARRLTAKSDSKLITGQVNGEYQAKDPRLAKYKERARAMAASFESFRLLHVPRDQNERADLLARLASTRRGLQRSVIHENISTPTIEKSEVQCNEQRATWMEPIVEYLEGGKLPVDPAEAGKVRKEAPKYALVEGRLYRRGFSSPLLKCVGPEEAEYIIKEVHEGICGTHIGGRALAGKIARTGYYWPSLKVDCMDYVKRCDTCQRFADNHQAPAEQMHAVMSPWPFHKWGMDILGPFPLAPDQLKFLMVAVYYFTKWVEVEPMATITVERVKRFIWKKIICRFGLPAEIVSDNGTQFASSTIAKFCQELHIRQSFTLVEHPQANGQAEAANRVILRGLRRRLEEAKGRWAEELPQVLWSYHTTPHSTTGETPFRLTYGSEAVIPVEIGEPSPRTALFDPTANEEELRSNLDLLQETREIAHIKEYAVKARVARKYDRRMIHRDFREGDLVLRKITLAAEKNKLTPKWEGPYRIVEKVGGGAYRQEHLEGRRVPRTWNANNLRSWISIASGEKPKRPHESYKTQNGRPRRPTRGPFG</sequence>
<keyword evidence="5" id="KW-1185">Reference proteome</keyword>
<proteinExistence type="predicted"/>
<dbReference type="GO" id="GO:0004523">
    <property type="term" value="F:RNA-DNA hybrid ribonuclease activity"/>
    <property type="evidence" value="ECO:0007669"/>
    <property type="project" value="InterPro"/>
</dbReference>
<dbReference type="PANTHER" id="PTHR48475:SF2">
    <property type="entry name" value="RIBONUCLEASE H"/>
    <property type="match status" value="1"/>
</dbReference>
<evidence type="ECO:0000259" key="3">
    <source>
        <dbReference type="PROSITE" id="PS50994"/>
    </source>
</evidence>
<dbReference type="Gene3D" id="1.10.340.70">
    <property type="match status" value="1"/>
</dbReference>
<dbReference type="InterPro" id="IPR036397">
    <property type="entry name" value="RNaseH_sf"/>
</dbReference>
<accession>A0A371FRM9</accession>
<feature type="domain" description="Integrase catalytic" evidence="3">
    <location>
        <begin position="323"/>
        <end position="482"/>
    </location>
</feature>
<dbReference type="Gene3D" id="3.30.420.10">
    <property type="entry name" value="Ribonuclease H-like superfamily/Ribonuclease H"/>
    <property type="match status" value="2"/>
</dbReference>
<feature type="non-terminal residue" evidence="4">
    <location>
        <position position="1"/>
    </location>
</feature>
<dbReference type="Pfam" id="PF00665">
    <property type="entry name" value="rve"/>
    <property type="match status" value="1"/>
</dbReference>
<dbReference type="SUPFAM" id="SSF53098">
    <property type="entry name" value="Ribonuclease H-like"/>
    <property type="match status" value="2"/>
</dbReference>
<dbReference type="Pfam" id="PF13456">
    <property type="entry name" value="RVT_3"/>
    <property type="match status" value="1"/>
</dbReference>
<feature type="domain" description="RNase H type-1" evidence="2">
    <location>
        <begin position="40"/>
        <end position="169"/>
    </location>
</feature>
<dbReference type="InterPro" id="IPR041588">
    <property type="entry name" value="Integrase_H2C2"/>
</dbReference>
<gene>
    <name evidence="4" type="primary">Tf2-9</name>
    <name evidence="4" type="ORF">CR513_38384</name>
</gene>
<dbReference type="InterPro" id="IPR001584">
    <property type="entry name" value="Integrase_cat-core"/>
</dbReference>
<evidence type="ECO:0000256" key="1">
    <source>
        <dbReference type="SAM" id="MobiDB-lite"/>
    </source>
</evidence>
<feature type="region of interest" description="Disordered" evidence="1">
    <location>
        <begin position="609"/>
        <end position="638"/>
    </location>
</feature>
<protein>
    <submittedName>
        <fullName evidence="4">Tf2-9</fullName>
    </submittedName>
</protein>
<organism evidence="4 5">
    <name type="scientific">Mucuna pruriens</name>
    <name type="common">Velvet bean</name>
    <name type="synonym">Dolichos pruriens</name>
    <dbReference type="NCBI Taxonomy" id="157652"/>
    <lineage>
        <taxon>Eukaryota</taxon>
        <taxon>Viridiplantae</taxon>
        <taxon>Streptophyta</taxon>
        <taxon>Embryophyta</taxon>
        <taxon>Tracheophyta</taxon>
        <taxon>Spermatophyta</taxon>
        <taxon>Magnoliopsida</taxon>
        <taxon>eudicotyledons</taxon>
        <taxon>Gunneridae</taxon>
        <taxon>Pentapetalae</taxon>
        <taxon>rosids</taxon>
        <taxon>fabids</taxon>
        <taxon>Fabales</taxon>
        <taxon>Fabaceae</taxon>
        <taxon>Papilionoideae</taxon>
        <taxon>50 kb inversion clade</taxon>
        <taxon>NPAAA clade</taxon>
        <taxon>indigoferoid/millettioid clade</taxon>
        <taxon>Phaseoleae</taxon>
        <taxon>Mucuna</taxon>
    </lineage>
</organism>
<evidence type="ECO:0000313" key="5">
    <source>
        <dbReference type="Proteomes" id="UP000257109"/>
    </source>
</evidence>
<feature type="compositionally biased region" description="Basic and acidic residues" evidence="1">
    <location>
        <begin position="613"/>
        <end position="622"/>
    </location>
</feature>
<dbReference type="CDD" id="cd09279">
    <property type="entry name" value="RNase_HI_like"/>
    <property type="match status" value="1"/>
</dbReference>
<dbReference type="Proteomes" id="UP000257109">
    <property type="component" value="Unassembled WGS sequence"/>
</dbReference>
<evidence type="ECO:0000259" key="2">
    <source>
        <dbReference type="PROSITE" id="PS50879"/>
    </source>
</evidence>
<dbReference type="AlphaFoldDB" id="A0A371FRM9"/>
<dbReference type="OrthoDB" id="1435303at2759"/>
<dbReference type="PROSITE" id="PS50994">
    <property type="entry name" value="INTEGRASE"/>
    <property type="match status" value="1"/>
</dbReference>
<name>A0A371FRM9_MUCPR</name>
<dbReference type="InterPro" id="IPR002156">
    <property type="entry name" value="RNaseH_domain"/>
</dbReference>
<dbReference type="Pfam" id="PF17921">
    <property type="entry name" value="Integrase_H2C2"/>
    <property type="match status" value="1"/>
</dbReference>
<evidence type="ECO:0000313" key="4">
    <source>
        <dbReference type="EMBL" id="RDX80995.1"/>
    </source>
</evidence>